<dbReference type="PANTHER" id="PTHR43244:SF1">
    <property type="entry name" value="5,10-METHYLENETETRAHYDROMETHANOPTERIN REDUCTASE"/>
    <property type="match status" value="1"/>
</dbReference>
<dbReference type="Gene3D" id="3.20.20.30">
    <property type="entry name" value="Luciferase-like domain"/>
    <property type="match status" value="1"/>
</dbReference>
<dbReference type="AlphaFoldDB" id="A0A561T149"/>
<dbReference type="InterPro" id="IPR036661">
    <property type="entry name" value="Luciferase-like_sf"/>
</dbReference>
<evidence type="ECO:0000259" key="2">
    <source>
        <dbReference type="Pfam" id="PF00296"/>
    </source>
</evidence>
<gene>
    <name evidence="3" type="ORF">FHX44_116785</name>
</gene>
<sequence>MIRIGVNLAVGLIHAPDGNVIDELVQHARSVAAAGVRTVWLPQGYDHDTLTAYAAIAREVPGVELGVSVVVVQPRHPRVLAAQAQTVQAASHGRLTLGLGVSHPGLLEVYGIPFVRPVDALREHLDVLLPILHGERAPGATGPGSSPEETSVRGAIPAVPVLLGALGPRMLRLAGERTSGTITFLAGPRTIGEHVVPLLTAAAESAGRARPRVVAGLPVAVTTDPDRVRAEVASAYAGYAALPTYRTALDREGFAGLADIVIAGDEDEVADALQRYADLGATDVLVSLVGDAKDRDRTLRLLGELSAREIS</sequence>
<protein>
    <submittedName>
        <fullName evidence="3">F420-dependent oxidoreductase-like protein</fullName>
    </submittedName>
</protein>
<dbReference type="PANTHER" id="PTHR43244">
    <property type="match status" value="1"/>
</dbReference>
<dbReference type="EMBL" id="VIWU01000001">
    <property type="protein sequence ID" value="TWF80842.1"/>
    <property type="molecule type" value="Genomic_DNA"/>
</dbReference>
<keyword evidence="1" id="KW-0560">Oxidoreductase</keyword>
<keyword evidence="4" id="KW-1185">Reference proteome</keyword>
<feature type="domain" description="Luciferase-like" evidence="2">
    <location>
        <begin position="19"/>
        <end position="282"/>
    </location>
</feature>
<dbReference type="Pfam" id="PF00296">
    <property type="entry name" value="Bac_luciferase"/>
    <property type="match status" value="1"/>
</dbReference>
<evidence type="ECO:0000313" key="3">
    <source>
        <dbReference type="EMBL" id="TWF80842.1"/>
    </source>
</evidence>
<reference evidence="3 4" key="1">
    <citation type="submission" date="2019-06" db="EMBL/GenBank/DDBJ databases">
        <title>Sequencing the genomes of 1000 actinobacteria strains.</title>
        <authorList>
            <person name="Klenk H.-P."/>
        </authorList>
    </citation>
    <scope>NUCLEOTIDE SEQUENCE [LARGE SCALE GENOMIC DNA]</scope>
    <source>
        <strain evidence="3 4">DSM 45671</strain>
    </source>
</reference>
<name>A0A561T149_9PSEU</name>
<dbReference type="SUPFAM" id="SSF51679">
    <property type="entry name" value="Bacterial luciferase-like"/>
    <property type="match status" value="1"/>
</dbReference>
<evidence type="ECO:0000313" key="4">
    <source>
        <dbReference type="Proteomes" id="UP000321261"/>
    </source>
</evidence>
<dbReference type="InterPro" id="IPR050564">
    <property type="entry name" value="F420-G6PD/mer"/>
</dbReference>
<proteinExistence type="predicted"/>
<dbReference type="RefSeq" id="WP_147259453.1">
    <property type="nucleotide sequence ID" value="NZ_VIWU01000001.1"/>
</dbReference>
<dbReference type="NCBIfam" id="TIGR03564">
    <property type="entry name" value="F420_MSMEG_4879"/>
    <property type="match status" value="1"/>
</dbReference>
<dbReference type="OrthoDB" id="7054907at2"/>
<accession>A0A561T149</accession>
<dbReference type="Proteomes" id="UP000321261">
    <property type="component" value="Unassembled WGS sequence"/>
</dbReference>
<dbReference type="CDD" id="cd01097">
    <property type="entry name" value="Tetrahydromethanopterin_reductase"/>
    <property type="match status" value="1"/>
</dbReference>
<dbReference type="InterPro" id="IPR019910">
    <property type="entry name" value="Lucif-like_OxRdtase_MSMEG_4879"/>
</dbReference>
<organism evidence="3 4">
    <name type="scientific">Pseudonocardia hierapolitana</name>
    <dbReference type="NCBI Taxonomy" id="1128676"/>
    <lineage>
        <taxon>Bacteria</taxon>
        <taxon>Bacillati</taxon>
        <taxon>Actinomycetota</taxon>
        <taxon>Actinomycetes</taxon>
        <taxon>Pseudonocardiales</taxon>
        <taxon>Pseudonocardiaceae</taxon>
        <taxon>Pseudonocardia</taxon>
    </lineage>
</organism>
<evidence type="ECO:0000256" key="1">
    <source>
        <dbReference type="ARBA" id="ARBA00023002"/>
    </source>
</evidence>
<comment type="caution">
    <text evidence="3">The sequence shown here is derived from an EMBL/GenBank/DDBJ whole genome shotgun (WGS) entry which is preliminary data.</text>
</comment>
<dbReference type="GO" id="GO:0016705">
    <property type="term" value="F:oxidoreductase activity, acting on paired donors, with incorporation or reduction of molecular oxygen"/>
    <property type="evidence" value="ECO:0007669"/>
    <property type="project" value="InterPro"/>
</dbReference>
<dbReference type="InterPro" id="IPR011251">
    <property type="entry name" value="Luciferase-like_dom"/>
</dbReference>